<dbReference type="InterPro" id="IPR050306">
    <property type="entry name" value="PfkB_Carbo_kinase"/>
</dbReference>
<dbReference type="PANTHER" id="PTHR43085:SF49">
    <property type="entry name" value="5-DEHYDRO-2-DEOXYGLUCONOKINASE"/>
    <property type="match status" value="1"/>
</dbReference>
<comment type="caution">
    <text evidence="7">The sequence shown here is derived from an EMBL/GenBank/DDBJ whole genome shotgun (WGS) entry which is preliminary data.</text>
</comment>
<dbReference type="SUPFAM" id="SSF53613">
    <property type="entry name" value="Ribokinase-like"/>
    <property type="match status" value="1"/>
</dbReference>
<dbReference type="InterPro" id="IPR023314">
    <property type="entry name" value="Myo_inos_IolC-like_sf"/>
</dbReference>
<dbReference type="Gene3D" id="2.20.150.10">
    <property type="entry name" value="putative 5-dehydro-2- deoxygluconokinase"/>
    <property type="match status" value="1"/>
</dbReference>
<evidence type="ECO:0000256" key="2">
    <source>
        <dbReference type="ARBA" id="ARBA00022679"/>
    </source>
</evidence>
<dbReference type="GO" id="GO:0016301">
    <property type="term" value="F:kinase activity"/>
    <property type="evidence" value="ECO:0007669"/>
    <property type="project" value="UniProtKB-KW"/>
</dbReference>
<dbReference type="Gene3D" id="3.40.1190.20">
    <property type="match status" value="1"/>
</dbReference>
<evidence type="ECO:0000313" key="7">
    <source>
        <dbReference type="EMBL" id="RAQ95859.1"/>
    </source>
</evidence>
<dbReference type="InterPro" id="IPR002173">
    <property type="entry name" value="Carboh/pur_kinase_PfkB_CS"/>
</dbReference>
<name>A0A328VFX9_9CHLR</name>
<sequence>MNQTNQKRYSLDLITMGRSSLDLYANDIGVPFVNIRSFAAYVGGCPTNISVGARRLGLHSAVLTAVGDDPVGDFILYFLQQEGVVTTFIPRKPGYRSSAVVLGIEPPDRFPLVYYRARAADLQLTIDDVVVTPIDETRVLLITGTGLSQEPSRSATFFAAERAHEAGVTVVLDLDFRPDQWEEVRAFGINVRAVLPLVDVVIGTEEEIKATILMNPAHLHVGHSQISDAHVEGNLVTASTSLLRRGPKVLVQKRGAAGCRLHLAHEGAPVEQIDVPGFAVTVQNVLGAGDAFAAGLLYGLLQGWEWYQAARFANACGALLVTRHGCANFMPTIAEVQAFIEEQGGF</sequence>
<accession>A0A328VFX9</accession>
<reference evidence="7 8" key="1">
    <citation type="submission" date="2016-08" db="EMBL/GenBank/DDBJ databases">
        <title>Analysis of Carbohydrate Active Enzymes in Thermogemmatispora T81 Reveals Carbohydrate Degradation Ability.</title>
        <authorList>
            <person name="Tomazini A."/>
            <person name="Lal S."/>
            <person name="Stott M."/>
            <person name="Henrissat B."/>
            <person name="Polikarpov I."/>
            <person name="Sparling R."/>
            <person name="Levin D.B."/>
        </authorList>
    </citation>
    <scope>NUCLEOTIDE SEQUENCE [LARGE SCALE GENOMIC DNA]</scope>
    <source>
        <strain evidence="7 8">T81</strain>
    </source>
</reference>
<gene>
    <name evidence="7" type="ORF">A4R35_09950</name>
</gene>
<dbReference type="CDD" id="cd01166">
    <property type="entry name" value="KdgK"/>
    <property type="match status" value="1"/>
</dbReference>
<feature type="domain" description="Carbohydrate kinase PfkB" evidence="6">
    <location>
        <begin position="16"/>
        <end position="332"/>
    </location>
</feature>
<evidence type="ECO:0000259" key="6">
    <source>
        <dbReference type="Pfam" id="PF00294"/>
    </source>
</evidence>
<evidence type="ECO:0000256" key="4">
    <source>
        <dbReference type="ARBA" id="ARBA00022777"/>
    </source>
</evidence>
<evidence type="ECO:0000256" key="1">
    <source>
        <dbReference type="ARBA" id="ARBA00010688"/>
    </source>
</evidence>
<dbReference type="EMBL" id="MCIF01000002">
    <property type="protein sequence ID" value="RAQ95859.1"/>
    <property type="molecule type" value="Genomic_DNA"/>
</dbReference>
<keyword evidence="8" id="KW-1185">Reference proteome</keyword>
<keyword evidence="4 7" id="KW-0418">Kinase</keyword>
<dbReference type="Proteomes" id="UP000248706">
    <property type="component" value="Unassembled WGS sequence"/>
</dbReference>
<dbReference type="InterPro" id="IPR029056">
    <property type="entry name" value="Ribokinase-like"/>
</dbReference>
<dbReference type="NCBIfam" id="TIGR04382">
    <property type="entry name" value="myo_inos_iolC_N"/>
    <property type="match status" value="1"/>
</dbReference>
<evidence type="ECO:0000256" key="3">
    <source>
        <dbReference type="ARBA" id="ARBA00022741"/>
    </source>
</evidence>
<keyword evidence="3" id="KW-0547">Nucleotide-binding</keyword>
<dbReference type="PANTHER" id="PTHR43085">
    <property type="entry name" value="HEXOKINASE FAMILY MEMBER"/>
    <property type="match status" value="1"/>
</dbReference>
<dbReference type="InterPro" id="IPR011611">
    <property type="entry name" value="PfkB_dom"/>
</dbReference>
<evidence type="ECO:0000313" key="8">
    <source>
        <dbReference type="Proteomes" id="UP000248706"/>
    </source>
</evidence>
<keyword evidence="5" id="KW-0067">ATP-binding</keyword>
<dbReference type="Pfam" id="PF00294">
    <property type="entry name" value="PfkB"/>
    <property type="match status" value="1"/>
</dbReference>
<dbReference type="InterPro" id="IPR030830">
    <property type="entry name" value="Myo_inos_IolC"/>
</dbReference>
<evidence type="ECO:0000256" key="5">
    <source>
        <dbReference type="ARBA" id="ARBA00022840"/>
    </source>
</evidence>
<dbReference type="PROSITE" id="PS00584">
    <property type="entry name" value="PFKB_KINASES_2"/>
    <property type="match status" value="1"/>
</dbReference>
<dbReference type="GO" id="GO:0005524">
    <property type="term" value="F:ATP binding"/>
    <property type="evidence" value="ECO:0007669"/>
    <property type="project" value="UniProtKB-KW"/>
</dbReference>
<proteinExistence type="inferred from homology"/>
<organism evidence="7 8">
    <name type="scientific">Thermogemmatispora tikiterensis</name>
    <dbReference type="NCBI Taxonomy" id="1825093"/>
    <lineage>
        <taxon>Bacteria</taxon>
        <taxon>Bacillati</taxon>
        <taxon>Chloroflexota</taxon>
        <taxon>Ktedonobacteria</taxon>
        <taxon>Thermogemmatisporales</taxon>
        <taxon>Thermogemmatisporaceae</taxon>
        <taxon>Thermogemmatispora</taxon>
    </lineage>
</organism>
<keyword evidence="2" id="KW-0808">Transferase</keyword>
<comment type="similarity">
    <text evidence="1">Belongs to the carbohydrate kinase PfkB family.</text>
</comment>
<protein>
    <submittedName>
        <fullName evidence="7">5-dehydro-2-deoxygluconokinase</fullName>
    </submittedName>
</protein>
<dbReference type="AlphaFoldDB" id="A0A328VFX9"/>
<dbReference type="RefSeq" id="WP_399358713.1">
    <property type="nucleotide sequence ID" value="NZ_MCIF01000002.1"/>
</dbReference>